<sequence length="149" mass="16743">MDNQDPSQALSKLLDELQNMPQQSELITMHHITRLEEQLQGVKDETVQKVDSMSGRVDELRALFEEKSQSIQVTCDGFQILANRAQDHTSSIDQLTETQGTLSRVATELQRHIGLVTAGLEGIRQEIRQTAQDCAELKQGIQEMRGAQK</sequence>
<accession>A0ACC1J9C8</accession>
<gene>
    <name evidence="1" type="ORF">FBU59_003044</name>
</gene>
<name>A0ACC1J9C8_9FUNG</name>
<reference evidence="1" key="1">
    <citation type="submission" date="2022-07" db="EMBL/GenBank/DDBJ databases">
        <title>Phylogenomic reconstructions and comparative analyses of Kickxellomycotina fungi.</title>
        <authorList>
            <person name="Reynolds N.K."/>
            <person name="Stajich J.E."/>
            <person name="Barry K."/>
            <person name="Grigoriev I.V."/>
            <person name="Crous P."/>
            <person name="Smith M.E."/>
        </authorList>
    </citation>
    <scope>NUCLEOTIDE SEQUENCE</scope>
    <source>
        <strain evidence="1">NRRL 5244</strain>
    </source>
</reference>
<protein>
    <submittedName>
        <fullName evidence="1">Uncharacterized protein</fullName>
    </submittedName>
</protein>
<feature type="non-terminal residue" evidence="1">
    <location>
        <position position="149"/>
    </location>
</feature>
<keyword evidence="2" id="KW-1185">Reference proteome</keyword>
<evidence type="ECO:0000313" key="2">
    <source>
        <dbReference type="Proteomes" id="UP001150603"/>
    </source>
</evidence>
<dbReference type="Proteomes" id="UP001150603">
    <property type="component" value="Unassembled WGS sequence"/>
</dbReference>
<organism evidence="1 2">
    <name type="scientific">Linderina macrospora</name>
    <dbReference type="NCBI Taxonomy" id="4868"/>
    <lineage>
        <taxon>Eukaryota</taxon>
        <taxon>Fungi</taxon>
        <taxon>Fungi incertae sedis</taxon>
        <taxon>Zoopagomycota</taxon>
        <taxon>Kickxellomycotina</taxon>
        <taxon>Kickxellomycetes</taxon>
        <taxon>Kickxellales</taxon>
        <taxon>Kickxellaceae</taxon>
        <taxon>Linderina</taxon>
    </lineage>
</organism>
<dbReference type="EMBL" id="JANBPW010001825">
    <property type="protein sequence ID" value="KAJ1942972.1"/>
    <property type="molecule type" value="Genomic_DNA"/>
</dbReference>
<comment type="caution">
    <text evidence="1">The sequence shown here is derived from an EMBL/GenBank/DDBJ whole genome shotgun (WGS) entry which is preliminary data.</text>
</comment>
<evidence type="ECO:0000313" key="1">
    <source>
        <dbReference type="EMBL" id="KAJ1942972.1"/>
    </source>
</evidence>
<proteinExistence type="predicted"/>